<dbReference type="EMBL" id="JADBEC010000001">
    <property type="protein sequence ID" value="MBE1503099.1"/>
    <property type="molecule type" value="Genomic_DNA"/>
</dbReference>
<dbReference type="RefSeq" id="WP_192727364.1">
    <property type="nucleotide sequence ID" value="NZ_BAAAVL010000003.1"/>
</dbReference>
<organism evidence="2 3">
    <name type="scientific">Rhizobium viscosum</name>
    <name type="common">Arthrobacter viscosus</name>
    <dbReference type="NCBI Taxonomy" id="1673"/>
    <lineage>
        <taxon>Bacteria</taxon>
        <taxon>Pseudomonadati</taxon>
        <taxon>Pseudomonadota</taxon>
        <taxon>Alphaproteobacteria</taxon>
        <taxon>Hyphomicrobiales</taxon>
        <taxon>Rhizobiaceae</taxon>
        <taxon>Rhizobium/Agrobacterium group</taxon>
        <taxon>Rhizobium</taxon>
    </lineage>
</organism>
<evidence type="ECO:0000313" key="2">
    <source>
        <dbReference type="EMBL" id="MBE1503099.1"/>
    </source>
</evidence>
<dbReference type="InterPro" id="IPR035897">
    <property type="entry name" value="Toll_tir_struct_dom_sf"/>
</dbReference>
<feature type="domain" description="TIR" evidence="1">
    <location>
        <begin position="1"/>
        <end position="142"/>
    </location>
</feature>
<dbReference type="Gene3D" id="3.40.50.10140">
    <property type="entry name" value="Toll/interleukin-1 receptor homology (TIR) domain"/>
    <property type="match status" value="1"/>
</dbReference>
<dbReference type="InterPro" id="IPR000157">
    <property type="entry name" value="TIR_dom"/>
</dbReference>
<dbReference type="SMART" id="SM00255">
    <property type="entry name" value="TIR"/>
    <property type="match status" value="1"/>
</dbReference>
<protein>
    <recommendedName>
        <fullName evidence="1">TIR domain-containing protein</fullName>
    </recommendedName>
</protein>
<accession>A0ABR9IIU2</accession>
<evidence type="ECO:0000313" key="3">
    <source>
        <dbReference type="Proteomes" id="UP000620262"/>
    </source>
</evidence>
<evidence type="ECO:0000259" key="1">
    <source>
        <dbReference type="PROSITE" id="PS50104"/>
    </source>
</evidence>
<dbReference type="Proteomes" id="UP000620262">
    <property type="component" value="Unassembled WGS sequence"/>
</dbReference>
<gene>
    <name evidence="2" type="ORF">H4W29_000280</name>
</gene>
<proteinExistence type="predicted"/>
<sequence>MPSVFFSYSHADEKLRDQLEKQLSMLKRQGVIETWHDRRIGAGQDIDQAIDDHINTDNIILLLVSPDFIASDYCYDIEMQRAMERHERGEAIVIPVILRASDWHEAPFGKLKAVPLDGKPITQWPDIDEAFLQVAKAVREAAGRFGGEVATPVRRSAVAERFSATTPVAPRSSNLRLAKSFTQKDKDQFRDETFEYIARFFENSLSELGDRNPGFEGVFRRVDANRFFATIYQNGKDAARGTVYMGGDIWGGGINYTQGHSTSSNSMNESLNVEADELALYLTNMGMMSFGGERDQKLSQEGAAELLWEAFIRPLQTTRY</sequence>
<reference evidence="2 3" key="1">
    <citation type="submission" date="2020-10" db="EMBL/GenBank/DDBJ databases">
        <title>Sequencing the genomes of 1000 actinobacteria strains.</title>
        <authorList>
            <person name="Klenk H.-P."/>
        </authorList>
    </citation>
    <scope>NUCLEOTIDE SEQUENCE [LARGE SCALE GENOMIC DNA]</scope>
    <source>
        <strain evidence="2 3">DSM 7307</strain>
    </source>
</reference>
<dbReference type="PROSITE" id="PS50104">
    <property type="entry name" value="TIR"/>
    <property type="match status" value="1"/>
</dbReference>
<comment type="caution">
    <text evidence="2">The sequence shown here is derived from an EMBL/GenBank/DDBJ whole genome shotgun (WGS) entry which is preliminary data.</text>
</comment>
<dbReference type="Pfam" id="PF13676">
    <property type="entry name" value="TIR_2"/>
    <property type="match status" value="1"/>
</dbReference>
<keyword evidence="3" id="KW-1185">Reference proteome</keyword>
<dbReference type="SUPFAM" id="SSF52200">
    <property type="entry name" value="Toll/Interleukin receptor TIR domain"/>
    <property type="match status" value="1"/>
</dbReference>
<name>A0ABR9IIU2_RHIVS</name>